<dbReference type="Gene3D" id="3.10.20.30">
    <property type="match status" value="1"/>
</dbReference>
<accession>A0A1I6RTW4</accession>
<dbReference type="RefSeq" id="WP_093915717.1">
    <property type="nucleotide sequence ID" value="NZ_FPAJ01000002.1"/>
</dbReference>
<dbReference type="Pfam" id="PF02597">
    <property type="entry name" value="ThiS"/>
    <property type="match status" value="1"/>
</dbReference>
<dbReference type="InterPro" id="IPR012675">
    <property type="entry name" value="Beta-grasp_dom_sf"/>
</dbReference>
<organism evidence="1 2">
    <name type="scientific">Sulfitobacter marinus</name>
    <dbReference type="NCBI Taxonomy" id="394264"/>
    <lineage>
        <taxon>Bacteria</taxon>
        <taxon>Pseudomonadati</taxon>
        <taxon>Pseudomonadota</taxon>
        <taxon>Alphaproteobacteria</taxon>
        <taxon>Rhodobacterales</taxon>
        <taxon>Roseobacteraceae</taxon>
        <taxon>Sulfitobacter</taxon>
    </lineage>
</organism>
<dbReference type="OrthoDB" id="197113at2"/>
<dbReference type="InterPro" id="IPR016155">
    <property type="entry name" value="Mopterin_synth/thiamin_S_b"/>
</dbReference>
<keyword evidence="2" id="KW-1185">Reference proteome</keyword>
<dbReference type="InterPro" id="IPR010035">
    <property type="entry name" value="Thi_S"/>
</dbReference>
<dbReference type="InterPro" id="IPR003749">
    <property type="entry name" value="ThiS/MoaD-like"/>
</dbReference>
<proteinExistence type="predicted"/>
<reference evidence="2" key="1">
    <citation type="submission" date="2016-10" db="EMBL/GenBank/DDBJ databases">
        <authorList>
            <person name="Varghese N."/>
            <person name="Submissions S."/>
        </authorList>
    </citation>
    <scope>NUCLEOTIDE SEQUENCE [LARGE SCALE GENOMIC DNA]</scope>
    <source>
        <strain evidence="2">DSM 23422</strain>
    </source>
</reference>
<dbReference type="STRING" id="394264.SAMN04488040_1497"/>
<dbReference type="EMBL" id="FPAJ01000002">
    <property type="protein sequence ID" value="SFS68157.1"/>
    <property type="molecule type" value="Genomic_DNA"/>
</dbReference>
<dbReference type="AlphaFoldDB" id="A0A1I6RTW4"/>
<evidence type="ECO:0000313" key="2">
    <source>
        <dbReference type="Proteomes" id="UP000199239"/>
    </source>
</evidence>
<dbReference type="NCBIfam" id="TIGR01683">
    <property type="entry name" value="thiS"/>
    <property type="match status" value="1"/>
</dbReference>
<name>A0A1I6RTW4_9RHOB</name>
<evidence type="ECO:0000313" key="1">
    <source>
        <dbReference type="EMBL" id="SFS68157.1"/>
    </source>
</evidence>
<gene>
    <name evidence="1" type="ORF">SAMN04488040_1497</name>
</gene>
<protein>
    <submittedName>
        <fullName evidence="1">Sulfur carrier protein</fullName>
    </submittedName>
</protein>
<dbReference type="SUPFAM" id="SSF54285">
    <property type="entry name" value="MoaD/ThiS"/>
    <property type="match status" value="1"/>
</dbReference>
<dbReference type="Proteomes" id="UP000199239">
    <property type="component" value="Unassembled WGS sequence"/>
</dbReference>
<dbReference type="CDD" id="cd00565">
    <property type="entry name" value="Ubl_ThiS"/>
    <property type="match status" value="1"/>
</dbReference>
<sequence length="65" mass="6586">MKLLLNGEAVEVEAATLADLLERTGFGGAKVATAVNGNFVAAPARAAHVLAPDDRVEVLAPMQGG</sequence>